<dbReference type="GO" id="GO:0005975">
    <property type="term" value="P:carbohydrate metabolic process"/>
    <property type="evidence" value="ECO:0007669"/>
    <property type="project" value="InterPro"/>
</dbReference>
<dbReference type="Proteomes" id="UP000229335">
    <property type="component" value="Unassembled WGS sequence"/>
</dbReference>
<dbReference type="Pfam" id="PF03065">
    <property type="entry name" value="Glyco_hydro_57"/>
    <property type="match status" value="1"/>
</dbReference>
<comment type="caution">
    <text evidence="4">The sequence shown here is derived from an EMBL/GenBank/DDBJ whole genome shotgun (WGS) entry which is preliminary data.</text>
</comment>
<dbReference type="AlphaFoldDB" id="A0A2M6WLU9"/>
<evidence type="ECO:0000256" key="1">
    <source>
        <dbReference type="ARBA" id="ARBA00006821"/>
    </source>
</evidence>
<dbReference type="Gene3D" id="3.20.110.20">
    <property type="match status" value="1"/>
</dbReference>
<gene>
    <name evidence="4" type="ORF">COU00_02640</name>
</gene>
<dbReference type="EMBL" id="PFAS01000045">
    <property type="protein sequence ID" value="PIT93755.1"/>
    <property type="molecule type" value="Genomic_DNA"/>
</dbReference>
<organism evidence="4 5">
    <name type="scientific">Candidatus Falkowbacteria bacterium CG10_big_fil_rev_8_21_14_0_10_43_11</name>
    <dbReference type="NCBI Taxonomy" id="1974568"/>
    <lineage>
        <taxon>Bacteria</taxon>
        <taxon>Candidatus Falkowiibacteriota</taxon>
    </lineage>
</organism>
<dbReference type="GO" id="GO:0003824">
    <property type="term" value="F:catalytic activity"/>
    <property type="evidence" value="ECO:0007669"/>
    <property type="project" value="InterPro"/>
</dbReference>
<protein>
    <recommendedName>
        <fullName evidence="3">Glycoside hydrolase family 57 N-terminal domain-containing protein</fullName>
    </recommendedName>
</protein>
<dbReference type="InterPro" id="IPR004300">
    <property type="entry name" value="Glyco_hydro_57_N"/>
</dbReference>
<evidence type="ECO:0000256" key="2">
    <source>
        <dbReference type="ARBA" id="ARBA00023277"/>
    </source>
</evidence>
<proteinExistence type="inferred from homology"/>
<sequence length="386" mass="44185">MLWINFLHLYQPAAADKEIIAAAIAKSYHRLVKALLKNPRVKFTLNVSGCLLEKIDELGCHALLAGIKKLLARGQIELTGTAAYHPILPLIPADEAKAQIKLQEKLLKKYFGKIKTRGFFLPEMAYSPAIAALIKNLGYEWIILDEMSNGHRLKKLDCGRIYADANSGLKIIFRERRLSQSYVPKTIQRLLDENSGQIAVTATDAELYGLNYNDLSGRLEKLIQRPDLQTETVSAFIKKQASPESIAPVASSWESTPAELRRGQPFALWQNKRNKIQLKIWELARLAWETAERYDNDCQRLWVERHLRRGLASCTFWWASGHNFKNLFGALSWSPDEIERGVNELTKAVRSIDDSASRAAKIKAEKLCLEIKKLIWNKHWKYYWKK</sequence>
<evidence type="ECO:0000313" key="4">
    <source>
        <dbReference type="EMBL" id="PIT93755.1"/>
    </source>
</evidence>
<dbReference type="PANTHER" id="PTHR36306">
    <property type="entry name" value="ALPHA-AMYLASE-RELATED-RELATED"/>
    <property type="match status" value="1"/>
</dbReference>
<comment type="similarity">
    <text evidence="1">Belongs to the glycosyl hydrolase 57 family.</text>
</comment>
<evidence type="ECO:0000259" key="3">
    <source>
        <dbReference type="Pfam" id="PF03065"/>
    </source>
</evidence>
<dbReference type="InterPro" id="IPR011330">
    <property type="entry name" value="Glyco_hydro/deAcase_b/a-brl"/>
</dbReference>
<dbReference type="SUPFAM" id="SSF88713">
    <property type="entry name" value="Glycoside hydrolase/deacetylase"/>
    <property type="match status" value="1"/>
</dbReference>
<dbReference type="PANTHER" id="PTHR36306:SF1">
    <property type="entry name" value="ALPHA-AMYLASE-RELATED"/>
    <property type="match status" value="1"/>
</dbReference>
<keyword evidence="2" id="KW-0119">Carbohydrate metabolism</keyword>
<name>A0A2M6WLU9_9BACT</name>
<feature type="domain" description="Glycoside hydrolase family 57 N-terminal" evidence="3">
    <location>
        <begin position="10"/>
        <end position="238"/>
    </location>
</feature>
<reference evidence="5" key="1">
    <citation type="submission" date="2017-09" db="EMBL/GenBank/DDBJ databases">
        <title>Depth-based differentiation of microbial function through sediment-hosted aquifers and enrichment of novel symbionts in the deep terrestrial subsurface.</title>
        <authorList>
            <person name="Probst A.J."/>
            <person name="Ladd B."/>
            <person name="Jarett J.K."/>
            <person name="Geller-Mcgrath D.E."/>
            <person name="Sieber C.M.K."/>
            <person name="Emerson J.B."/>
            <person name="Anantharaman K."/>
            <person name="Thomas B.C."/>
            <person name="Malmstrom R."/>
            <person name="Stieglmeier M."/>
            <person name="Klingl A."/>
            <person name="Woyke T."/>
            <person name="Ryan C.M."/>
            <person name="Banfield J.F."/>
        </authorList>
    </citation>
    <scope>NUCLEOTIDE SEQUENCE [LARGE SCALE GENOMIC DNA]</scope>
</reference>
<accession>A0A2M6WLU9</accession>
<evidence type="ECO:0000313" key="5">
    <source>
        <dbReference type="Proteomes" id="UP000229335"/>
    </source>
</evidence>
<dbReference type="InterPro" id="IPR052046">
    <property type="entry name" value="GH57_Enzymes"/>
</dbReference>